<accession>A0A0A1UC31</accession>
<dbReference type="SMART" id="SM00325">
    <property type="entry name" value="RhoGEF"/>
    <property type="match status" value="1"/>
</dbReference>
<dbReference type="EMBL" id="KB206332">
    <property type="protein sequence ID" value="ELP92795.1"/>
    <property type="molecule type" value="Genomic_DNA"/>
</dbReference>
<dbReference type="AlphaFoldDB" id="A0A0A1UC31"/>
<dbReference type="PROSITE" id="PS50096">
    <property type="entry name" value="IQ"/>
    <property type="match status" value="1"/>
</dbReference>
<dbReference type="GO" id="GO:0005085">
    <property type="term" value="F:guanyl-nucleotide exchange factor activity"/>
    <property type="evidence" value="ECO:0007669"/>
    <property type="project" value="InterPro"/>
</dbReference>
<evidence type="ECO:0000313" key="4">
    <source>
        <dbReference type="Proteomes" id="UP000014680"/>
    </source>
</evidence>
<evidence type="ECO:0000259" key="2">
    <source>
        <dbReference type="PROSITE" id="PS50010"/>
    </source>
</evidence>
<evidence type="ECO:0000313" key="3">
    <source>
        <dbReference type="EMBL" id="ELP92795.1"/>
    </source>
</evidence>
<dbReference type="Pfam" id="PF00621">
    <property type="entry name" value="RhoGEF"/>
    <property type="match status" value="1"/>
</dbReference>
<dbReference type="PROSITE" id="PS50010">
    <property type="entry name" value="DH_2"/>
    <property type="match status" value="1"/>
</dbReference>
<dbReference type="VEuPathDB" id="AmoebaDB:EIN_372170"/>
<dbReference type="InterPro" id="IPR051092">
    <property type="entry name" value="FYVE_RhoGEF_PH"/>
</dbReference>
<reference evidence="3 4" key="1">
    <citation type="submission" date="2012-10" db="EMBL/GenBank/DDBJ databases">
        <authorList>
            <person name="Zafar N."/>
            <person name="Inman J."/>
            <person name="Hall N."/>
            <person name="Lorenzi H."/>
            <person name="Caler E."/>
        </authorList>
    </citation>
    <scope>NUCLEOTIDE SEQUENCE [LARGE SCALE GENOMIC DNA]</scope>
    <source>
        <strain evidence="3 4">IP1</strain>
    </source>
</reference>
<dbReference type="OrthoDB" id="4066896at2759"/>
<keyword evidence="4" id="KW-1185">Reference proteome</keyword>
<feature type="domain" description="DH" evidence="2">
    <location>
        <begin position="351"/>
        <end position="533"/>
    </location>
</feature>
<dbReference type="Proteomes" id="UP000014680">
    <property type="component" value="Unassembled WGS sequence"/>
</dbReference>
<dbReference type="InterPro" id="IPR000219">
    <property type="entry name" value="DH_dom"/>
</dbReference>
<feature type="region of interest" description="Disordered" evidence="1">
    <location>
        <begin position="261"/>
        <end position="284"/>
    </location>
</feature>
<dbReference type="PANTHER" id="PTHR12673">
    <property type="entry name" value="FACIOGENITAL DYSPLASIA PROTEIN"/>
    <property type="match status" value="1"/>
</dbReference>
<dbReference type="GeneID" id="14891668"/>
<organism evidence="3 4">
    <name type="scientific">Entamoeba invadens IP1</name>
    <dbReference type="NCBI Taxonomy" id="370355"/>
    <lineage>
        <taxon>Eukaryota</taxon>
        <taxon>Amoebozoa</taxon>
        <taxon>Evosea</taxon>
        <taxon>Archamoebae</taxon>
        <taxon>Mastigamoebida</taxon>
        <taxon>Entamoebidae</taxon>
        <taxon>Entamoeba</taxon>
    </lineage>
</organism>
<protein>
    <submittedName>
        <fullName evidence="3">Rho/RAC guanine nucleotide exchange factor, putative</fullName>
    </submittedName>
</protein>
<evidence type="ECO:0000256" key="1">
    <source>
        <dbReference type="SAM" id="MobiDB-lite"/>
    </source>
</evidence>
<dbReference type="InterPro" id="IPR035899">
    <property type="entry name" value="DBL_dom_sf"/>
</dbReference>
<dbReference type="PANTHER" id="PTHR12673:SF263">
    <property type="entry name" value="PLECKSTRIN DOMAIN-CONTAINING PROTEIN"/>
    <property type="match status" value="1"/>
</dbReference>
<dbReference type="OMA" id="QCITRET"/>
<dbReference type="SUPFAM" id="SSF48065">
    <property type="entry name" value="DBL homology domain (DH-domain)"/>
    <property type="match status" value="1"/>
</dbReference>
<dbReference type="CDD" id="cd00160">
    <property type="entry name" value="RhoGEF"/>
    <property type="match status" value="1"/>
</dbReference>
<dbReference type="KEGG" id="eiv:EIN_372170"/>
<sequence>MTTIEQTEFGKRLFENRRYIVEVNSRYRFELKTFDSVEGVLGLYTSKTSSDKKISLTLDTLFMKSFKVYIEYLTHNTVYLVGEHQDSMFIACSLLQFGVSIPNSLNYALKFEPSIDNEEDKLKTFVASVYEVLSFTTAESITIFNTKNDGAVFRKCVLNNKNADVVRIISEWLGVAQPTLLIKTPTKPQHPRSNSTSLISSLPNLLSKSDELRTRSANDRKSSSCKNSPKEKERKVDKDRKTFGFIKDIVSLGGSLTFGNSSKSEDYRATDDKQKVPSPHYENDTDSFQTCLNSAKAVSSDSYSNLTITELEENNKEYTLTDTQLKGIVGLQSQARGFITRKTFSVDKMQMRNSAITELYDTEVSLLKKMELMEKHFMKPMMAVGIDKKVIKKIFVTLPQCIESSRIFVRNLEKVCASKLHAESCVGNVLGRVIQYITPYLAFTTDYNIAEKTWKEESKSAMMRKVIQMAAKCEELENTPLNVLLIQPIQRIMRYPMLIKEVLKFTPQSHPDYFWLKDALKKYEYFCTLSNERSKMRDALMEQASELEMDNLFVDNRYLIWAGFTTDKHKTKILVFNDSVVVAQKTVKSFLDPIASLGHNEKNQKWSIIDSIAIDKDINIATNGKVLQIKKYGRNQPLMAELQSEEITQEVYKKISGAIEMGWFDIEDTTSWADCLQL</sequence>
<gene>
    <name evidence="3" type="ORF">EIN_372170</name>
</gene>
<proteinExistence type="predicted"/>
<feature type="region of interest" description="Disordered" evidence="1">
    <location>
        <begin position="212"/>
        <end position="237"/>
    </location>
</feature>
<dbReference type="Gene3D" id="1.20.900.10">
    <property type="entry name" value="Dbl homology (DH) domain"/>
    <property type="match status" value="1"/>
</dbReference>
<name>A0A0A1UC31_ENTIV</name>
<dbReference type="RefSeq" id="XP_004259566.1">
    <property type="nucleotide sequence ID" value="XM_004259518.1"/>
</dbReference>
<dbReference type="GO" id="GO:0005737">
    <property type="term" value="C:cytoplasm"/>
    <property type="evidence" value="ECO:0007669"/>
    <property type="project" value="TreeGrafter"/>
</dbReference>
<feature type="compositionally biased region" description="Basic and acidic residues" evidence="1">
    <location>
        <begin position="263"/>
        <end position="275"/>
    </location>
</feature>